<reference evidence="2" key="2">
    <citation type="submission" date="2020-09" db="EMBL/GenBank/DDBJ databases">
        <authorList>
            <person name="Sun Q."/>
            <person name="Zhou Y."/>
        </authorList>
    </citation>
    <scope>NUCLEOTIDE SEQUENCE</scope>
    <source>
        <strain evidence="2">CGMCC 1.15880</strain>
    </source>
</reference>
<feature type="signal peptide" evidence="1">
    <location>
        <begin position="1"/>
        <end position="24"/>
    </location>
</feature>
<protein>
    <recommendedName>
        <fullName evidence="4">PepSY domain-containing protein</fullName>
    </recommendedName>
</protein>
<keyword evidence="3" id="KW-1185">Reference proteome</keyword>
<evidence type="ECO:0000313" key="3">
    <source>
        <dbReference type="Proteomes" id="UP000628017"/>
    </source>
</evidence>
<reference evidence="2" key="1">
    <citation type="journal article" date="2014" name="Int. J. Syst. Evol. Microbiol.">
        <title>Complete genome sequence of Corynebacterium casei LMG S-19264T (=DSM 44701T), isolated from a smear-ripened cheese.</title>
        <authorList>
            <consortium name="US DOE Joint Genome Institute (JGI-PGF)"/>
            <person name="Walter F."/>
            <person name="Albersmeier A."/>
            <person name="Kalinowski J."/>
            <person name="Ruckert C."/>
        </authorList>
    </citation>
    <scope>NUCLEOTIDE SEQUENCE</scope>
    <source>
        <strain evidence="2">CGMCC 1.15880</strain>
    </source>
</reference>
<accession>A0A916R3M1</accession>
<evidence type="ECO:0000313" key="2">
    <source>
        <dbReference type="EMBL" id="GGA28835.1"/>
    </source>
</evidence>
<dbReference type="RefSeq" id="WP_188677818.1">
    <property type="nucleotide sequence ID" value="NZ_BMKA01000005.1"/>
</dbReference>
<dbReference type="EMBL" id="BMKA01000005">
    <property type="protein sequence ID" value="GGA28835.1"/>
    <property type="molecule type" value="Genomic_DNA"/>
</dbReference>
<proteinExistence type="predicted"/>
<dbReference type="AlphaFoldDB" id="A0A916R3M1"/>
<organism evidence="2 3">
    <name type="scientific">Neptunicoccus cionae</name>
    <dbReference type="NCBI Taxonomy" id="2035344"/>
    <lineage>
        <taxon>Bacteria</taxon>
        <taxon>Pseudomonadati</taxon>
        <taxon>Pseudomonadota</taxon>
        <taxon>Alphaproteobacteria</taxon>
        <taxon>Rhodobacterales</taxon>
        <taxon>Paracoccaceae</taxon>
        <taxon>Neptunicoccus</taxon>
    </lineage>
</organism>
<name>A0A916R3M1_9RHOB</name>
<feature type="chain" id="PRO_5037916138" description="PepSY domain-containing protein" evidence="1">
    <location>
        <begin position="25"/>
        <end position="103"/>
    </location>
</feature>
<dbReference type="Proteomes" id="UP000628017">
    <property type="component" value="Unassembled WGS sequence"/>
</dbReference>
<sequence>MQKFLFALSLGFLGVILAHSPAYSQQASCAERTQVVERLQSKYGETRRSVGLAANNGVVEVFASDNSGSWTIVITLPNGMTCLVAAGDSYETLDDAYTDGEKA</sequence>
<keyword evidence="1" id="KW-0732">Signal</keyword>
<evidence type="ECO:0008006" key="4">
    <source>
        <dbReference type="Google" id="ProtNLM"/>
    </source>
</evidence>
<evidence type="ECO:0000256" key="1">
    <source>
        <dbReference type="SAM" id="SignalP"/>
    </source>
</evidence>
<gene>
    <name evidence="2" type="ORF">GCM10011498_32500</name>
</gene>
<comment type="caution">
    <text evidence="2">The sequence shown here is derived from an EMBL/GenBank/DDBJ whole genome shotgun (WGS) entry which is preliminary data.</text>
</comment>